<dbReference type="InterPro" id="IPR006311">
    <property type="entry name" value="TAT_signal"/>
</dbReference>
<dbReference type="InterPro" id="IPR012334">
    <property type="entry name" value="Pectin_lyas_fold"/>
</dbReference>
<name>A0A8J6QI93_9GAMM</name>
<dbReference type="Pfam" id="PF00295">
    <property type="entry name" value="Glyco_hydro_28"/>
    <property type="match status" value="1"/>
</dbReference>
<dbReference type="InterPro" id="IPR006626">
    <property type="entry name" value="PbH1"/>
</dbReference>
<dbReference type="SMART" id="SM00710">
    <property type="entry name" value="PbH1"/>
    <property type="match status" value="4"/>
</dbReference>
<comment type="similarity">
    <text evidence="1 4">Belongs to the glycosyl hydrolase 28 family.</text>
</comment>
<keyword evidence="3 4" id="KW-0326">Glycosidase</keyword>
<evidence type="ECO:0000256" key="2">
    <source>
        <dbReference type="ARBA" id="ARBA00022801"/>
    </source>
</evidence>
<gene>
    <name evidence="5" type="ORF">IC617_06155</name>
</gene>
<keyword evidence="6" id="KW-1185">Reference proteome</keyword>
<dbReference type="InterPro" id="IPR000743">
    <property type="entry name" value="Glyco_hydro_28"/>
</dbReference>
<dbReference type="PROSITE" id="PS00502">
    <property type="entry name" value="POLYGALACTURONASE"/>
    <property type="match status" value="1"/>
</dbReference>
<dbReference type="GO" id="GO:0005975">
    <property type="term" value="P:carbohydrate metabolic process"/>
    <property type="evidence" value="ECO:0007669"/>
    <property type="project" value="InterPro"/>
</dbReference>
<accession>A0A8J6QI93</accession>
<evidence type="ECO:0000313" key="5">
    <source>
        <dbReference type="EMBL" id="MBD1389007.1"/>
    </source>
</evidence>
<reference evidence="5" key="1">
    <citation type="submission" date="2020-09" db="EMBL/GenBank/DDBJ databases">
        <title>A novel bacterium of genus Neiella, isolated from South China Sea.</title>
        <authorList>
            <person name="Huang H."/>
            <person name="Mo K."/>
            <person name="Hu Y."/>
        </authorList>
    </citation>
    <scope>NUCLEOTIDE SEQUENCE</scope>
    <source>
        <strain evidence="5">HB171785</strain>
    </source>
</reference>
<dbReference type="AlphaFoldDB" id="A0A8J6QI93"/>
<dbReference type="InterPro" id="IPR011050">
    <property type="entry name" value="Pectin_lyase_fold/virulence"/>
</dbReference>
<keyword evidence="2 4" id="KW-0378">Hydrolase</keyword>
<proteinExistence type="inferred from homology"/>
<dbReference type="InterPro" id="IPR051801">
    <property type="entry name" value="GH28_Enzymes"/>
</dbReference>
<organism evidence="5 6">
    <name type="scientific">Neiella litorisoli</name>
    <dbReference type="NCBI Taxonomy" id="2771431"/>
    <lineage>
        <taxon>Bacteria</taxon>
        <taxon>Pseudomonadati</taxon>
        <taxon>Pseudomonadota</taxon>
        <taxon>Gammaproteobacteria</taxon>
        <taxon>Alteromonadales</taxon>
        <taxon>Echinimonadaceae</taxon>
        <taxon>Neiella</taxon>
    </lineage>
</organism>
<evidence type="ECO:0000256" key="3">
    <source>
        <dbReference type="ARBA" id="ARBA00023295"/>
    </source>
</evidence>
<dbReference type="PANTHER" id="PTHR31339:SF9">
    <property type="entry name" value="PLASMIN AND FIBRONECTIN-BINDING PROTEIN A"/>
    <property type="match status" value="1"/>
</dbReference>
<dbReference type="RefSeq" id="WP_191144110.1">
    <property type="nucleotide sequence ID" value="NZ_JACXAF010000006.1"/>
</dbReference>
<evidence type="ECO:0000256" key="4">
    <source>
        <dbReference type="RuleBase" id="RU361169"/>
    </source>
</evidence>
<dbReference type="PANTHER" id="PTHR31339">
    <property type="entry name" value="PECTIN LYASE-RELATED"/>
    <property type="match status" value="1"/>
</dbReference>
<dbReference type="EMBL" id="JACXAF010000006">
    <property type="protein sequence ID" value="MBD1389007.1"/>
    <property type="molecule type" value="Genomic_DNA"/>
</dbReference>
<dbReference type="GO" id="GO:0004650">
    <property type="term" value="F:polygalacturonase activity"/>
    <property type="evidence" value="ECO:0007669"/>
    <property type="project" value="InterPro"/>
</dbReference>
<sequence length="479" mass="53465">MKFSRRELLKGCFASAAMVGIPACLSTSPTNRTPSKLVDDWETARQIRANIQLPEFPDRDFPLTDYFQGPQPEDCTEVFAKAIKACHQAGGGRVVVAPGLYHTGPIHLLSNVNLHLQAGARVKFIPEPKRYLPAVHTRWEGMEIMGYSPLIYAYQQNNIAVTGSGVFDGSGDNQTWWPWKGPHKEAHWDIIPDQDQAPARMQLMKDVENHVPQEQRLYAEGSFLRPSFFQPYECQRVLVEGVTFKDSPFWLVHPVLCQHVSVKGVQFLSHGPNSDGCDPECCDHVLIEDCMFDTGDDCIAIKSGRNADGRRVGIPSKNIIIANCQMKEGHGGVVIGSEISGGVNNVYVENCQMDSPHLERAIRIKTNSIRGGLIERLRYRNITVGSVKTAVVINFFYEEGDAGSFDPTVRDIVIENMTCNDISLRAFNLQGFPRKPIEDIHFIDCHFGNAQNPSIFKNIKNITMNNVTVNGIKIDPQSL</sequence>
<protein>
    <submittedName>
        <fullName evidence="5">Glycoside hydrolase family 28 protein</fullName>
    </submittedName>
</protein>
<dbReference type="SUPFAM" id="SSF51126">
    <property type="entry name" value="Pectin lyase-like"/>
    <property type="match status" value="1"/>
</dbReference>
<comment type="caution">
    <text evidence="5">The sequence shown here is derived from an EMBL/GenBank/DDBJ whole genome shotgun (WGS) entry which is preliminary data.</text>
</comment>
<evidence type="ECO:0000256" key="1">
    <source>
        <dbReference type="ARBA" id="ARBA00008834"/>
    </source>
</evidence>
<dbReference type="Gene3D" id="2.160.20.10">
    <property type="entry name" value="Single-stranded right-handed beta-helix, Pectin lyase-like"/>
    <property type="match status" value="1"/>
</dbReference>
<evidence type="ECO:0000313" key="6">
    <source>
        <dbReference type="Proteomes" id="UP000638014"/>
    </source>
</evidence>
<dbReference type="PROSITE" id="PS51318">
    <property type="entry name" value="TAT"/>
    <property type="match status" value="1"/>
</dbReference>
<dbReference type="Proteomes" id="UP000638014">
    <property type="component" value="Unassembled WGS sequence"/>
</dbReference>